<dbReference type="PANTHER" id="PTHR33595:SF4">
    <property type="entry name" value="EMB|CAB62340.1"/>
    <property type="match status" value="1"/>
</dbReference>
<evidence type="ECO:0000256" key="1">
    <source>
        <dbReference type="SAM" id="MobiDB-lite"/>
    </source>
</evidence>
<name>A0AAD1Z9T3_9LAMI</name>
<keyword evidence="4" id="KW-1185">Reference proteome</keyword>
<evidence type="ECO:0000313" key="3">
    <source>
        <dbReference type="EMBL" id="CAI9763147.1"/>
    </source>
</evidence>
<feature type="region of interest" description="Disordered" evidence="1">
    <location>
        <begin position="25"/>
        <end position="75"/>
    </location>
</feature>
<dbReference type="Proteomes" id="UP000834106">
    <property type="component" value="Chromosome 6"/>
</dbReference>
<dbReference type="Pfam" id="PF25821">
    <property type="entry name" value="DUF7950"/>
    <property type="match status" value="1"/>
</dbReference>
<protein>
    <recommendedName>
        <fullName evidence="2">DUF7950 domain-containing protein</fullName>
    </recommendedName>
</protein>
<feature type="compositionally biased region" description="Basic residues" evidence="1">
    <location>
        <begin position="33"/>
        <end position="58"/>
    </location>
</feature>
<dbReference type="AlphaFoldDB" id="A0AAD1Z9T3"/>
<evidence type="ECO:0000313" key="4">
    <source>
        <dbReference type="Proteomes" id="UP000834106"/>
    </source>
</evidence>
<dbReference type="EMBL" id="OU503041">
    <property type="protein sequence ID" value="CAI9763147.1"/>
    <property type="molecule type" value="Genomic_DNA"/>
</dbReference>
<accession>A0AAD1Z9T3</accession>
<dbReference type="InterPro" id="IPR057710">
    <property type="entry name" value="DUF7950"/>
</dbReference>
<gene>
    <name evidence="3" type="ORF">FPE_LOCUS10577</name>
</gene>
<sequence length="321" mass="36550">MLKFRPIAPKPAGGEAVTGAVLQERGNISTRNGRAKRKYVRVRRRRRPNSNQCKKRRSKSEPSKESGNEDGPSAKSMVTLQLFPESNENISSRGFLHSLEDGDEKIRDDVLDHDKMLCLCQQLGGRREMLAHSEGKRVELVESKKNVIRTLHGKSQGLYADAEFSRSVAREAAHLEGNPYEWKSTARESESWVIIECFTDAIMEGLGLGFSDKEKLNNLHIDRNPGFVSDISNNVVWVNDAYKKMVLGEENQELAAEVRVYLQTKEKNMPYFLPEFACRVRVEYNWNGRKCTRTVPCDVWKMEFGGFAWKMDFKAALSLGL</sequence>
<reference evidence="3" key="1">
    <citation type="submission" date="2023-05" db="EMBL/GenBank/DDBJ databases">
        <authorList>
            <person name="Huff M."/>
        </authorList>
    </citation>
    <scope>NUCLEOTIDE SEQUENCE</scope>
</reference>
<feature type="domain" description="DUF7950" evidence="2">
    <location>
        <begin position="190"/>
        <end position="318"/>
    </location>
</feature>
<evidence type="ECO:0000259" key="2">
    <source>
        <dbReference type="Pfam" id="PF25821"/>
    </source>
</evidence>
<dbReference type="PANTHER" id="PTHR33595">
    <property type="entry name" value="VON WILLEBRAND FACTOR A DOMAIN PROTEIN"/>
    <property type="match status" value="1"/>
</dbReference>
<proteinExistence type="predicted"/>
<organism evidence="3 4">
    <name type="scientific">Fraxinus pennsylvanica</name>
    <dbReference type="NCBI Taxonomy" id="56036"/>
    <lineage>
        <taxon>Eukaryota</taxon>
        <taxon>Viridiplantae</taxon>
        <taxon>Streptophyta</taxon>
        <taxon>Embryophyta</taxon>
        <taxon>Tracheophyta</taxon>
        <taxon>Spermatophyta</taxon>
        <taxon>Magnoliopsida</taxon>
        <taxon>eudicotyledons</taxon>
        <taxon>Gunneridae</taxon>
        <taxon>Pentapetalae</taxon>
        <taxon>asterids</taxon>
        <taxon>lamiids</taxon>
        <taxon>Lamiales</taxon>
        <taxon>Oleaceae</taxon>
        <taxon>Oleeae</taxon>
        <taxon>Fraxinus</taxon>
    </lineage>
</organism>